<dbReference type="EMBL" id="CAMXCT030002558">
    <property type="protein sequence ID" value="CAL4786231.1"/>
    <property type="molecule type" value="Genomic_DNA"/>
</dbReference>
<keyword evidence="3" id="KW-0808">Transferase</keyword>
<dbReference type="OrthoDB" id="443860at2759"/>
<dbReference type="InterPro" id="IPR000719">
    <property type="entry name" value="Prot_kinase_dom"/>
</dbReference>
<proteinExistence type="predicted"/>
<keyword evidence="4 9" id="KW-0547">Nucleotide-binding</keyword>
<evidence type="ECO:0000256" key="8">
    <source>
        <dbReference type="ARBA" id="ARBA00048679"/>
    </source>
</evidence>
<dbReference type="InterPro" id="IPR051131">
    <property type="entry name" value="NEK_Ser/Thr_kinase_NIMA"/>
</dbReference>
<comment type="catalytic activity">
    <reaction evidence="7">
        <text>L-threonyl-[protein] + ATP = O-phospho-L-threonyl-[protein] + ADP + H(+)</text>
        <dbReference type="Rhea" id="RHEA:46608"/>
        <dbReference type="Rhea" id="RHEA-COMP:11060"/>
        <dbReference type="Rhea" id="RHEA-COMP:11605"/>
        <dbReference type="ChEBI" id="CHEBI:15378"/>
        <dbReference type="ChEBI" id="CHEBI:30013"/>
        <dbReference type="ChEBI" id="CHEBI:30616"/>
        <dbReference type="ChEBI" id="CHEBI:61977"/>
        <dbReference type="ChEBI" id="CHEBI:456216"/>
        <dbReference type="EC" id="2.7.11.1"/>
    </reaction>
</comment>
<accession>A0A9P1CWB3</accession>
<dbReference type="PROSITE" id="PS50011">
    <property type="entry name" value="PROTEIN_KINASE_DOM"/>
    <property type="match status" value="1"/>
</dbReference>
<dbReference type="InterPro" id="IPR017441">
    <property type="entry name" value="Protein_kinase_ATP_BS"/>
</dbReference>
<evidence type="ECO:0000313" key="13">
    <source>
        <dbReference type="Proteomes" id="UP001152797"/>
    </source>
</evidence>
<dbReference type="EMBL" id="CAMXCT010002558">
    <property type="protein sequence ID" value="CAI3998919.1"/>
    <property type="molecule type" value="Genomic_DNA"/>
</dbReference>
<keyword evidence="13" id="KW-1185">Reference proteome</keyword>
<dbReference type="SUPFAM" id="SSF56112">
    <property type="entry name" value="Protein kinase-like (PK-like)"/>
    <property type="match status" value="1"/>
</dbReference>
<organism evidence="11">
    <name type="scientific">Cladocopium goreaui</name>
    <dbReference type="NCBI Taxonomy" id="2562237"/>
    <lineage>
        <taxon>Eukaryota</taxon>
        <taxon>Sar</taxon>
        <taxon>Alveolata</taxon>
        <taxon>Dinophyceae</taxon>
        <taxon>Suessiales</taxon>
        <taxon>Symbiodiniaceae</taxon>
        <taxon>Cladocopium</taxon>
    </lineage>
</organism>
<keyword evidence="5 12" id="KW-0418">Kinase</keyword>
<dbReference type="EC" id="2.7.11.1" evidence="1"/>
<sequence length="110" mass="12122">MASVKKPLKVPKAYLKKRPKVEDFYVLGASLGQGGFGEVFAAKRRLDEVDVAIKSLPKHGSSSPEREVAMMEQLDHPNIIKMLESFSDARKLPAAPQQLCDLTSQGSERP</sequence>
<feature type="domain" description="Protein kinase" evidence="10">
    <location>
        <begin position="25"/>
        <end position="110"/>
    </location>
</feature>
<evidence type="ECO:0000256" key="9">
    <source>
        <dbReference type="PROSITE-ProRule" id="PRU10141"/>
    </source>
</evidence>
<evidence type="ECO:0000256" key="7">
    <source>
        <dbReference type="ARBA" id="ARBA00047899"/>
    </source>
</evidence>
<dbReference type="Proteomes" id="UP001152797">
    <property type="component" value="Unassembled WGS sequence"/>
</dbReference>
<feature type="binding site" evidence="9">
    <location>
        <position position="54"/>
    </location>
    <ligand>
        <name>ATP</name>
        <dbReference type="ChEBI" id="CHEBI:30616"/>
    </ligand>
</feature>
<comment type="catalytic activity">
    <reaction evidence="8">
        <text>L-seryl-[protein] + ATP = O-phospho-L-seryl-[protein] + ADP + H(+)</text>
        <dbReference type="Rhea" id="RHEA:17989"/>
        <dbReference type="Rhea" id="RHEA-COMP:9863"/>
        <dbReference type="Rhea" id="RHEA-COMP:11604"/>
        <dbReference type="ChEBI" id="CHEBI:15378"/>
        <dbReference type="ChEBI" id="CHEBI:29999"/>
        <dbReference type="ChEBI" id="CHEBI:30616"/>
        <dbReference type="ChEBI" id="CHEBI:83421"/>
        <dbReference type="ChEBI" id="CHEBI:456216"/>
        <dbReference type="EC" id="2.7.11.1"/>
    </reaction>
</comment>
<evidence type="ECO:0000256" key="6">
    <source>
        <dbReference type="ARBA" id="ARBA00022840"/>
    </source>
</evidence>
<reference evidence="11" key="1">
    <citation type="submission" date="2022-10" db="EMBL/GenBank/DDBJ databases">
        <authorList>
            <person name="Chen Y."/>
            <person name="Dougan E. K."/>
            <person name="Chan C."/>
            <person name="Rhodes N."/>
            <person name="Thang M."/>
        </authorList>
    </citation>
    <scope>NUCLEOTIDE SEQUENCE</scope>
</reference>
<reference evidence="12 13" key="2">
    <citation type="submission" date="2024-05" db="EMBL/GenBank/DDBJ databases">
        <authorList>
            <person name="Chen Y."/>
            <person name="Shah S."/>
            <person name="Dougan E. K."/>
            <person name="Thang M."/>
            <person name="Chan C."/>
        </authorList>
    </citation>
    <scope>NUCLEOTIDE SEQUENCE [LARGE SCALE GENOMIC DNA]</scope>
</reference>
<dbReference type="GO" id="GO:0005524">
    <property type="term" value="F:ATP binding"/>
    <property type="evidence" value="ECO:0007669"/>
    <property type="project" value="UniProtKB-UniRule"/>
</dbReference>
<evidence type="ECO:0000259" key="10">
    <source>
        <dbReference type="PROSITE" id="PS50011"/>
    </source>
</evidence>
<evidence type="ECO:0000256" key="1">
    <source>
        <dbReference type="ARBA" id="ARBA00012513"/>
    </source>
</evidence>
<dbReference type="PANTHER" id="PTHR44899">
    <property type="entry name" value="CAMK FAMILY PROTEIN KINASE"/>
    <property type="match status" value="1"/>
</dbReference>
<dbReference type="PROSITE" id="PS00107">
    <property type="entry name" value="PROTEIN_KINASE_ATP"/>
    <property type="match status" value="1"/>
</dbReference>
<evidence type="ECO:0000256" key="2">
    <source>
        <dbReference type="ARBA" id="ARBA00022527"/>
    </source>
</evidence>
<dbReference type="Pfam" id="PF00069">
    <property type="entry name" value="Pkinase"/>
    <property type="match status" value="1"/>
</dbReference>
<dbReference type="Gene3D" id="3.30.200.20">
    <property type="entry name" value="Phosphorylase Kinase, domain 1"/>
    <property type="match status" value="1"/>
</dbReference>
<keyword evidence="6 9" id="KW-0067">ATP-binding</keyword>
<comment type="caution">
    <text evidence="11">The sequence shown here is derived from an EMBL/GenBank/DDBJ whole genome shotgun (WGS) entry which is preliminary data.</text>
</comment>
<gene>
    <name evidence="11" type="ORF">C1SCF055_LOCUS25181</name>
</gene>
<evidence type="ECO:0000256" key="3">
    <source>
        <dbReference type="ARBA" id="ARBA00022679"/>
    </source>
</evidence>
<name>A0A9P1CWB3_9DINO</name>
<dbReference type="PANTHER" id="PTHR44899:SF3">
    <property type="entry name" value="SERINE_THREONINE-PROTEIN KINASE NEK1"/>
    <property type="match status" value="1"/>
</dbReference>
<evidence type="ECO:0000256" key="5">
    <source>
        <dbReference type="ARBA" id="ARBA00022777"/>
    </source>
</evidence>
<protein>
    <recommendedName>
        <fullName evidence="1">non-specific serine/threonine protein kinase</fullName>
        <ecNumber evidence="1">2.7.11.1</ecNumber>
    </recommendedName>
</protein>
<keyword evidence="2" id="KW-0723">Serine/threonine-protein kinase</keyword>
<dbReference type="EMBL" id="CAMXCT020002558">
    <property type="protein sequence ID" value="CAL1152294.1"/>
    <property type="molecule type" value="Genomic_DNA"/>
</dbReference>
<dbReference type="InterPro" id="IPR011009">
    <property type="entry name" value="Kinase-like_dom_sf"/>
</dbReference>
<evidence type="ECO:0000313" key="12">
    <source>
        <dbReference type="EMBL" id="CAL4786231.1"/>
    </source>
</evidence>
<dbReference type="GO" id="GO:0004674">
    <property type="term" value="F:protein serine/threonine kinase activity"/>
    <property type="evidence" value="ECO:0007669"/>
    <property type="project" value="UniProtKB-KW"/>
</dbReference>
<evidence type="ECO:0000256" key="4">
    <source>
        <dbReference type="ARBA" id="ARBA00022741"/>
    </source>
</evidence>
<dbReference type="AlphaFoldDB" id="A0A9P1CWB3"/>
<evidence type="ECO:0000313" key="11">
    <source>
        <dbReference type="EMBL" id="CAI3998919.1"/>
    </source>
</evidence>